<dbReference type="InterPro" id="IPR004564">
    <property type="entry name" value="OM_lipoprot_carrier_LolA-like"/>
</dbReference>
<evidence type="ECO:0000256" key="5">
    <source>
        <dbReference type="ARBA" id="ARBA00022448"/>
    </source>
</evidence>
<gene>
    <name evidence="10" type="primary">lolA</name>
    <name evidence="11" type="ORF">KF707C_26620</name>
</gene>
<dbReference type="GO" id="GO:0030288">
    <property type="term" value="C:outer membrane-bounded periplasmic space"/>
    <property type="evidence" value="ECO:0007669"/>
    <property type="project" value="TreeGrafter"/>
</dbReference>
<accession>A0AAD1FF06</accession>
<evidence type="ECO:0000256" key="1">
    <source>
        <dbReference type="ARBA" id="ARBA00004418"/>
    </source>
</evidence>
<comment type="subcellular location">
    <subcellularLocation>
        <location evidence="1 10">Periplasm</location>
    </subcellularLocation>
</comment>
<dbReference type="InterPro" id="IPR029046">
    <property type="entry name" value="LolA/LolB/LppX"/>
</dbReference>
<dbReference type="Pfam" id="PF03548">
    <property type="entry name" value="LolA"/>
    <property type="match status" value="1"/>
</dbReference>
<dbReference type="NCBIfam" id="TIGR00547">
    <property type="entry name" value="lolA"/>
    <property type="match status" value="1"/>
</dbReference>
<evidence type="ECO:0000256" key="4">
    <source>
        <dbReference type="ARBA" id="ARBA00014035"/>
    </source>
</evidence>
<comment type="similarity">
    <text evidence="2 10">Belongs to the LolA family.</text>
</comment>
<dbReference type="CDD" id="cd16325">
    <property type="entry name" value="LolA"/>
    <property type="match status" value="1"/>
</dbReference>
<evidence type="ECO:0000256" key="2">
    <source>
        <dbReference type="ARBA" id="ARBA00007615"/>
    </source>
</evidence>
<proteinExistence type="inferred from homology"/>
<dbReference type="SUPFAM" id="SSF89392">
    <property type="entry name" value="Prokaryotic lipoproteins and lipoprotein localization factors"/>
    <property type="match status" value="1"/>
</dbReference>
<reference evidence="12" key="1">
    <citation type="submission" date="2015-05" db="EMBL/GenBank/DDBJ databases">
        <title>Draft genome sequencing of a biphenyl-degrading bacterium, Pseudomonas balearica KF707 (=NBRC110670).</title>
        <authorList>
            <person name="Kimura N."/>
            <person name="Hirose J."/>
            <person name="Watanabe T."/>
            <person name="Suenaga H."/>
            <person name="Fujihara H."/>
            <person name="Noguchi M."/>
            <person name="Hashimoto M."/>
            <person name="Shimodaira J."/>
            <person name="Tsuchikane K."/>
            <person name="Hosoyama A."/>
            <person name="Yamazoe A."/>
            <person name="Fujita N."/>
            <person name="Furukawa K."/>
        </authorList>
    </citation>
    <scope>NUCLEOTIDE SEQUENCE [LARGE SCALE GENOMIC DNA]</scope>
    <source>
        <strain evidence="12">DSM 10086 / NBRC 110670 / KF707</strain>
    </source>
</reference>
<evidence type="ECO:0000256" key="10">
    <source>
        <dbReference type="HAMAP-Rule" id="MF_00240"/>
    </source>
</evidence>
<dbReference type="PANTHER" id="PTHR35869:SF1">
    <property type="entry name" value="OUTER-MEMBRANE LIPOPROTEIN CARRIER PROTEIN"/>
    <property type="match status" value="1"/>
</dbReference>
<keyword evidence="12" id="KW-1185">Reference proteome</keyword>
<dbReference type="HAMAP" id="MF_00240">
    <property type="entry name" value="LolA"/>
    <property type="match status" value="1"/>
</dbReference>
<reference evidence="11 12" key="2">
    <citation type="journal article" date="2017" name="Int. J. Syst. Evol. Microbiol.">
        <title>Pseudomonas furukawaii sp. nov., a polychlorinated biphenyl-degrading bacterium isolated from biphenyl-contaminated soil in Japan.</title>
        <authorList>
            <person name="Kimura N."/>
            <person name="Watanabe T."/>
            <person name="Suenaga H."/>
            <person name="Fujihara H."/>
            <person name="Futagami T."/>
            <person name="Goto M."/>
            <person name="Hanada S."/>
            <person name="Hirose J."/>
        </authorList>
    </citation>
    <scope>NUCLEOTIDE SEQUENCE [LARGE SCALE GENOMIC DNA]</scope>
    <source>
        <strain evidence="12">DSM 10086 / NBRC 110670 / KF707</strain>
    </source>
</reference>
<evidence type="ECO:0000313" key="11">
    <source>
        <dbReference type="EMBL" id="BAU74350.1"/>
    </source>
</evidence>
<dbReference type="Gene3D" id="2.50.20.10">
    <property type="entry name" value="Lipoprotein localisation LolA/LolB/LppX"/>
    <property type="match status" value="1"/>
</dbReference>
<organism evidence="11 12">
    <name type="scientific">Metapseudomonas furukawaii</name>
    <name type="common">Pseudomonas furukawaii</name>
    <dbReference type="NCBI Taxonomy" id="1149133"/>
    <lineage>
        <taxon>Bacteria</taxon>
        <taxon>Pseudomonadati</taxon>
        <taxon>Pseudomonadota</taxon>
        <taxon>Gammaproteobacteria</taxon>
        <taxon>Pseudomonadales</taxon>
        <taxon>Pseudomonadaceae</taxon>
        <taxon>Metapseudomonas</taxon>
    </lineage>
</organism>
<dbReference type="RefSeq" id="WP_004421857.1">
    <property type="nucleotide sequence ID" value="NZ_AJMR01000170.1"/>
</dbReference>
<evidence type="ECO:0000256" key="3">
    <source>
        <dbReference type="ARBA" id="ARBA00011245"/>
    </source>
</evidence>
<keyword evidence="9 10" id="KW-0143">Chaperone</keyword>
<keyword evidence="11" id="KW-0449">Lipoprotein</keyword>
<keyword evidence="8 10" id="KW-0653">Protein transport</keyword>
<evidence type="ECO:0000256" key="9">
    <source>
        <dbReference type="ARBA" id="ARBA00023186"/>
    </source>
</evidence>
<keyword evidence="6 10" id="KW-0732">Signal</keyword>
<dbReference type="Proteomes" id="UP000218554">
    <property type="component" value="Chromosome"/>
</dbReference>
<comment type="function">
    <text evidence="10">Participates in the translocation of lipoproteins from the inner membrane to the outer membrane. Only forms a complex with a lipoprotein if the residue after the N-terminal Cys is not an aspartate (The Asp acts as a targeting signal to indicate that the lipoprotein should stay in the inner membrane).</text>
</comment>
<evidence type="ECO:0000256" key="8">
    <source>
        <dbReference type="ARBA" id="ARBA00022927"/>
    </source>
</evidence>
<dbReference type="InterPro" id="IPR018323">
    <property type="entry name" value="OM_lipoprot_carrier_LolA_Pbac"/>
</dbReference>
<dbReference type="KEGG" id="pfuw:KF707C_26620"/>
<dbReference type="PANTHER" id="PTHR35869">
    <property type="entry name" value="OUTER-MEMBRANE LIPOPROTEIN CARRIER PROTEIN"/>
    <property type="match status" value="1"/>
</dbReference>
<evidence type="ECO:0000313" key="12">
    <source>
        <dbReference type="Proteomes" id="UP000218554"/>
    </source>
</evidence>
<dbReference type="GO" id="GO:0044874">
    <property type="term" value="P:lipoprotein localization to outer membrane"/>
    <property type="evidence" value="ECO:0007669"/>
    <property type="project" value="UniProtKB-UniRule"/>
</dbReference>
<protein>
    <recommendedName>
        <fullName evidence="4 10">Outer-membrane lipoprotein carrier protein</fullName>
    </recommendedName>
</protein>
<comment type="subunit">
    <text evidence="3 10">Monomer.</text>
</comment>
<dbReference type="EMBL" id="AP014862">
    <property type="protein sequence ID" value="BAU74350.1"/>
    <property type="molecule type" value="Genomic_DNA"/>
</dbReference>
<dbReference type="GO" id="GO:0042953">
    <property type="term" value="P:lipoprotein transport"/>
    <property type="evidence" value="ECO:0007669"/>
    <property type="project" value="InterPro"/>
</dbReference>
<feature type="signal peptide" evidence="10">
    <location>
        <begin position="1"/>
        <end position="21"/>
    </location>
</feature>
<evidence type="ECO:0000256" key="7">
    <source>
        <dbReference type="ARBA" id="ARBA00022764"/>
    </source>
</evidence>
<evidence type="ECO:0000256" key="6">
    <source>
        <dbReference type="ARBA" id="ARBA00022729"/>
    </source>
</evidence>
<feature type="chain" id="PRO_5041754760" description="Outer-membrane lipoprotein carrier protein" evidence="10">
    <location>
        <begin position="22"/>
        <end position="208"/>
    </location>
</feature>
<dbReference type="AlphaFoldDB" id="A0AAD1FF06"/>
<name>A0AAD1FF06_METFU</name>
<keyword evidence="7 10" id="KW-0574">Periplasm</keyword>
<sequence length="208" mass="23051" precursor="true">MRLIRMLLVAVLGISALQAQADDKAAVGRLTEMLNKAQTITGRFSQLTLDGSGTQLQETSGELSLKRPGLFRWHTDAPMEQLLVSDGQKVWLYDPDLEQVTIQTLDQRLTHTPALLLSGDVSKIAENFEITHKEGGDVVDFILKPKAKDTLFDTLRLSFRNGVINDMQLIDSVGQRTNILFLGVKMNQAIDAAQFSFKIPEGADVIQE</sequence>
<keyword evidence="5 10" id="KW-0813">Transport</keyword>